<sequence length="83" mass="9635">MAAVRYYLGRRPVVVVADPDMLRQVMVRDFSSFSNRMTVRFATKPMSDCLLLLKNERWKRVRSILTPTFSAAKMKEKATSCFL</sequence>
<gene>
    <name evidence="1" type="ORF">E3U43_004592</name>
</gene>
<reference evidence="1" key="1">
    <citation type="submission" date="2018-11" db="EMBL/GenBank/DDBJ databases">
        <title>The sequence and de novo assembly of Larimichthys crocea genome using PacBio and Hi-C technologies.</title>
        <authorList>
            <person name="Xu P."/>
            <person name="Chen B."/>
            <person name="Zhou Z."/>
            <person name="Ke Q."/>
            <person name="Wu Y."/>
            <person name="Bai H."/>
            <person name="Pu F."/>
        </authorList>
    </citation>
    <scope>NUCLEOTIDE SEQUENCE</scope>
    <source>
        <tissue evidence="1">Muscle</tissue>
    </source>
</reference>
<dbReference type="EMBL" id="CM011693">
    <property type="protein sequence ID" value="TMS05342.1"/>
    <property type="molecule type" value="Genomic_DNA"/>
</dbReference>
<name>A0ACD3QE96_LARCR</name>
<evidence type="ECO:0000313" key="2">
    <source>
        <dbReference type="Proteomes" id="UP000793456"/>
    </source>
</evidence>
<dbReference type="Proteomes" id="UP000793456">
    <property type="component" value="Chromosome XX"/>
</dbReference>
<keyword evidence="2" id="KW-1185">Reference proteome</keyword>
<accession>A0ACD3QE96</accession>
<organism evidence="1 2">
    <name type="scientific">Larimichthys crocea</name>
    <name type="common">Large yellow croaker</name>
    <name type="synonym">Pseudosciaena crocea</name>
    <dbReference type="NCBI Taxonomy" id="215358"/>
    <lineage>
        <taxon>Eukaryota</taxon>
        <taxon>Metazoa</taxon>
        <taxon>Chordata</taxon>
        <taxon>Craniata</taxon>
        <taxon>Vertebrata</taxon>
        <taxon>Euteleostomi</taxon>
        <taxon>Actinopterygii</taxon>
        <taxon>Neopterygii</taxon>
        <taxon>Teleostei</taxon>
        <taxon>Neoteleostei</taxon>
        <taxon>Acanthomorphata</taxon>
        <taxon>Eupercaria</taxon>
        <taxon>Sciaenidae</taxon>
        <taxon>Larimichthys</taxon>
    </lineage>
</organism>
<proteinExistence type="predicted"/>
<protein>
    <submittedName>
        <fullName evidence="1">Uncharacterized protein</fullName>
    </submittedName>
</protein>
<comment type="caution">
    <text evidence="1">The sequence shown here is derived from an EMBL/GenBank/DDBJ whole genome shotgun (WGS) entry which is preliminary data.</text>
</comment>
<evidence type="ECO:0000313" key="1">
    <source>
        <dbReference type="EMBL" id="TMS05342.1"/>
    </source>
</evidence>